<dbReference type="Pfam" id="PF01522">
    <property type="entry name" value="Polysacc_deac_1"/>
    <property type="match status" value="1"/>
</dbReference>
<proteinExistence type="predicted"/>
<dbReference type="PANTHER" id="PTHR34216:SF7">
    <property type="entry name" value="POLY-BETA-1,6-N-ACETYL-D-GLUCOSAMINE N-DEACETYLASE"/>
    <property type="match status" value="1"/>
</dbReference>
<dbReference type="PROSITE" id="PS51677">
    <property type="entry name" value="NODB"/>
    <property type="match status" value="1"/>
</dbReference>
<dbReference type="InterPro" id="IPR051398">
    <property type="entry name" value="Polysacch_Deacetylase"/>
</dbReference>
<dbReference type="GO" id="GO:0016810">
    <property type="term" value="F:hydrolase activity, acting on carbon-nitrogen (but not peptide) bonds"/>
    <property type="evidence" value="ECO:0007669"/>
    <property type="project" value="InterPro"/>
</dbReference>
<evidence type="ECO:0000259" key="2">
    <source>
        <dbReference type="PROSITE" id="PS51677"/>
    </source>
</evidence>
<feature type="domain" description="NodB homology" evidence="2">
    <location>
        <begin position="64"/>
        <end position="294"/>
    </location>
</feature>
<evidence type="ECO:0000256" key="1">
    <source>
        <dbReference type="ARBA" id="ARBA00022729"/>
    </source>
</evidence>
<dbReference type="InterPro" id="IPR002509">
    <property type="entry name" value="NODB_dom"/>
</dbReference>
<comment type="caution">
    <text evidence="3">The sequence shown here is derived from an EMBL/GenBank/DDBJ whole genome shotgun (WGS) entry which is preliminary data.</text>
</comment>
<keyword evidence="1" id="KW-0732">Signal</keyword>
<dbReference type="PANTHER" id="PTHR34216">
    <property type="match status" value="1"/>
</dbReference>
<dbReference type="Gene3D" id="3.20.20.370">
    <property type="entry name" value="Glycoside hydrolase/deacetylase"/>
    <property type="match status" value="1"/>
</dbReference>
<dbReference type="GO" id="GO:0005975">
    <property type="term" value="P:carbohydrate metabolic process"/>
    <property type="evidence" value="ECO:0007669"/>
    <property type="project" value="InterPro"/>
</dbReference>
<dbReference type="SUPFAM" id="SSF88713">
    <property type="entry name" value="Glycoside hydrolase/deacetylase"/>
    <property type="match status" value="1"/>
</dbReference>
<name>A0A1W9S0Z9_9BACT</name>
<dbReference type="CDD" id="cd10918">
    <property type="entry name" value="CE4_NodB_like_5s_6s"/>
    <property type="match status" value="1"/>
</dbReference>
<reference evidence="4" key="1">
    <citation type="submission" date="2017-03" db="EMBL/GenBank/DDBJ databases">
        <title>Novel pathways for hydrocarbon cycling and metabolic interdependencies in hydrothermal sediment communities.</title>
        <authorList>
            <person name="Dombrowski N."/>
            <person name="Seitz K."/>
            <person name="Teske A."/>
            <person name="Baker B."/>
        </authorList>
    </citation>
    <scope>NUCLEOTIDE SEQUENCE [LARGE SCALE GENOMIC DNA]</scope>
</reference>
<gene>
    <name evidence="3" type="ORF">B6D57_02895</name>
</gene>
<dbReference type="InterPro" id="IPR011330">
    <property type="entry name" value="Glyco_hydro/deAcase_b/a-brl"/>
</dbReference>
<accession>A0A1W9S0Z9</accession>
<evidence type="ECO:0000313" key="4">
    <source>
        <dbReference type="Proteomes" id="UP000192611"/>
    </source>
</evidence>
<dbReference type="Proteomes" id="UP000192611">
    <property type="component" value="Unassembled WGS sequence"/>
</dbReference>
<sequence length="294" mass="34089">MKNFKITIFMYHRFVDIPRNPYEISVHQFEEEMRYLYENGYKTITLGEYIDAVYNKNLTVLPAKPVIITVDDGYRSFLTRAYPILKKYGFTATLFIYTNFISNGSGALTWEELRELHREGIEIGSHSLSHPNMANPKHRGYMNYDRFLEDELGRSREIIEREIGVRVRTFAWPYGSYNQTAIKKAIELGYEGLVTVKPGSMTINSDPLHIRRYGVYPSTSLELFALRLKMPPNKVVFSTEEIADMEMTSEGEYILKKCPTFCEDLEAIDDSYSAIFEALEELNSLESEEHINSN</sequence>
<dbReference type="EMBL" id="NATQ01000048">
    <property type="protein sequence ID" value="OQX90483.1"/>
    <property type="molecule type" value="Genomic_DNA"/>
</dbReference>
<protein>
    <recommendedName>
        <fullName evidence="2">NodB homology domain-containing protein</fullName>
    </recommendedName>
</protein>
<evidence type="ECO:0000313" key="3">
    <source>
        <dbReference type="EMBL" id="OQX90483.1"/>
    </source>
</evidence>
<organism evidence="3 4">
    <name type="scientific">Candidatus Coatesbacteria bacterium 4484_99</name>
    <dbReference type="NCBI Taxonomy" id="1970774"/>
    <lineage>
        <taxon>Bacteria</taxon>
        <taxon>Candidatus Coatesiibacteriota</taxon>
    </lineage>
</organism>
<dbReference type="AlphaFoldDB" id="A0A1W9S0Z9"/>